<feature type="region of interest" description="Disordered" evidence="1">
    <location>
        <begin position="18"/>
        <end position="51"/>
    </location>
</feature>
<evidence type="ECO:0000313" key="3">
    <source>
        <dbReference type="EMBL" id="KAJ5216132.1"/>
    </source>
</evidence>
<sequence length="102" mass="10851">MTDLLVGTSVWNGSRAANGVSARQLASPATDRKKHMAGTDAPPRPNGGPSTKMVQRNITIAIIIIVLFIILAIVGFAIYAVQNHVSFFSKKKEIDEESADGG</sequence>
<keyword evidence="2" id="KW-0472">Membrane</keyword>
<feature type="transmembrane region" description="Helical" evidence="2">
    <location>
        <begin position="58"/>
        <end position="81"/>
    </location>
</feature>
<keyword evidence="4" id="KW-1185">Reference proteome</keyword>
<proteinExistence type="predicted"/>
<keyword evidence="2" id="KW-1133">Transmembrane helix</keyword>
<dbReference type="OrthoDB" id="10592711at2759"/>
<keyword evidence="2" id="KW-0812">Transmembrane</keyword>
<dbReference type="AlphaFoldDB" id="A0A9W9NAB0"/>
<organism evidence="3 4">
    <name type="scientific">Penicillium cinerascens</name>
    <dbReference type="NCBI Taxonomy" id="70096"/>
    <lineage>
        <taxon>Eukaryota</taxon>
        <taxon>Fungi</taxon>
        <taxon>Dikarya</taxon>
        <taxon>Ascomycota</taxon>
        <taxon>Pezizomycotina</taxon>
        <taxon>Eurotiomycetes</taxon>
        <taxon>Eurotiomycetidae</taxon>
        <taxon>Eurotiales</taxon>
        <taxon>Aspergillaceae</taxon>
        <taxon>Penicillium</taxon>
    </lineage>
</organism>
<comment type="caution">
    <text evidence="3">The sequence shown here is derived from an EMBL/GenBank/DDBJ whole genome shotgun (WGS) entry which is preliminary data.</text>
</comment>
<dbReference type="Proteomes" id="UP001150904">
    <property type="component" value="Unassembled WGS sequence"/>
</dbReference>
<evidence type="ECO:0000256" key="1">
    <source>
        <dbReference type="SAM" id="MobiDB-lite"/>
    </source>
</evidence>
<dbReference type="EMBL" id="JAPQKR010000005">
    <property type="protein sequence ID" value="KAJ5216132.1"/>
    <property type="molecule type" value="Genomic_DNA"/>
</dbReference>
<protein>
    <submittedName>
        <fullName evidence="3">Uncharacterized protein</fullName>
    </submittedName>
</protein>
<evidence type="ECO:0000313" key="4">
    <source>
        <dbReference type="Proteomes" id="UP001150904"/>
    </source>
</evidence>
<accession>A0A9W9NAB0</accession>
<dbReference type="GeneID" id="83176902"/>
<reference evidence="3" key="2">
    <citation type="journal article" date="2023" name="IMA Fungus">
        <title>Comparative genomic study of the Penicillium genus elucidates a diverse pangenome and 15 lateral gene transfer events.</title>
        <authorList>
            <person name="Petersen C."/>
            <person name="Sorensen T."/>
            <person name="Nielsen M.R."/>
            <person name="Sondergaard T.E."/>
            <person name="Sorensen J.L."/>
            <person name="Fitzpatrick D.A."/>
            <person name="Frisvad J.C."/>
            <person name="Nielsen K.L."/>
        </authorList>
    </citation>
    <scope>NUCLEOTIDE SEQUENCE</scope>
    <source>
        <strain evidence="3">IBT 15544</strain>
    </source>
</reference>
<dbReference type="RefSeq" id="XP_058311945.1">
    <property type="nucleotide sequence ID" value="XM_058449601.1"/>
</dbReference>
<reference evidence="3" key="1">
    <citation type="submission" date="2022-12" db="EMBL/GenBank/DDBJ databases">
        <authorList>
            <person name="Petersen C."/>
        </authorList>
    </citation>
    <scope>NUCLEOTIDE SEQUENCE</scope>
    <source>
        <strain evidence="3">IBT 15544</strain>
    </source>
</reference>
<name>A0A9W9NAB0_9EURO</name>
<gene>
    <name evidence="3" type="ORF">N7498_002539</name>
</gene>
<evidence type="ECO:0000256" key="2">
    <source>
        <dbReference type="SAM" id="Phobius"/>
    </source>
</evidence>